<comment type="caution">
    <text evidence="1">The sequence shown here is derived from an EMBL/GenBank/DDBJ whole genome shotgun (WGS) entry which is preliminary data.</text>
</comment>
<keyword evidence="2" id="KW-1185">Reference proteome</keyword>
<evidence type="ECO:0000313" key="1">
    <source>
        <dbReference type="EMBL" id="GII56071.1"/>
    </source>
</evidence>
<proteinExistence type="predicted"/>
<organism evidence="1 2">
    <name type="scientific">Planotetraspora thailandica</name>
    <dbReference type="NCBI Taxonomy" id="487172"/>
    <lineage>
        <taxon>Bacteria</taxon>
        <taxon>Bacillati</taxon>
        <taxon>Actinomycetota</taxon>
        <taxon>Actinomycetes</taxon>
        <taxon>Streptosporangiales</taxon>
        <taxon>Streptosporangiaceae</taxon>
        <taxon>Planotetraspora</taxon>
    </lineage>
</organism>
<dbReference type="EMBL" id="BOOR01000032">
    <property type="protein sequence ID" value="GII56071.1"/>
    <property type="molecule type" value="Genomic_DNA"/>
</dbReference>
<evidence type="ECO:0000313" key="2">
    <source>
        <dbReference type="Proteomes" id="UP000605992"/>
    </source>
</evidence>
<reference evidence="1" key="1">
    <citation type="submission" date="2021-01" db="EMBL/GenBank/DDBJ databases">
        <title>Whole genome shotgun sequence of Planotetraspora thailandica NBRC 104271.</title>
        <authorList>
            <person name="Komaki H."/>
            <person name="Tamura T."/>
        </authorList>
    </citation>
    <scope>NUCLEOTIDE SEQUENCE</scope>
    <source>
        <strain evidence="1">NBRC 104271</strain>
    </source>
</reference>
<sequence>MPTKFDLPSVLAAGVQSRENAWSFIRGFADAWMKPLRNGDGYGEAELNAAQERLGFELPLALRQALALFGKRPDLSNTMHHLLPPDDLHYDSELLMFYSENSGAWDCGIRYSNLSLEDPPTVLRPWCSHDNCVRGIPWFDKLSTACIALVLTESLYSDHNAFTLYGELLPDEIPMVGQRFLPAALPSSPAQHTKCFPKLRWYVGEDVIVSLNTYDKPIPMRNEALPGWTRDGMQAELYVRARTHEALQSIRESLPAEWFNWRPVYGGG</sequence>
<evidence type="ECO:0008006" key="3">
    <source>
        <dbReference type="Google" id="ProtNLM"/>
    </source>
</evidence>
<dbReference type="RefSeq" id="WP_203946247.1">
    <property type="nucleotide sequence ID" value="NZ_BOOR01000032.1"/>
</dbReference>
<dbReference type="Proteomes" id="UP000605992">
    <property type="component" value="Unassembled WGS sequence"/>
</dbReference>
<gene>
    <name evidence="1" type="ORF">Pth03_44600</name>
</gene>
<accession>A0A8J3V6Y3</accession>
<dbReference type="AlphaFoldDB" id="A0A8J3V6Y3"/>
<protein>
    <recommendedName>
        <fullName evidence="3">SMI1/KNR4 family protein</fullName>
    </recommendedName>
</protein>
<name>A0A8J3V6Y3_9ACTN</name>